<reference evidence="2 4" key="1">
    <citation type="submission" date="2019-04" db="EMBL/GenBank/DDBJ databases">
        <title>Genome sequencing of Clostridium botulinum Groups I-IV and Clostridium butyricum.</title>
        <authorList>
            <person name="Brunt J."/>
            <person name="Van Vliet A.H.M."/>
            <person name="Stringer S.C."/>
            <person name="Carter A.T."/>
            <person name="Peck M.W."/>
        </authorList>
    </citation>
    <scope>NUCLEOTIDE SEQUENCE [LARGE SCALE GENOMIC DNA]</scope>
    <source>
        <strain evidence="2 4">IFR 15/034</strain>
    </source>
</reference>
<accession>A0AA44BRE2</accession>
<gene>
    <name evidence="2" type="ORF">FC964_19215</name>
    <name evidence="3" type="ORF">FC964_19220</name>
</gene>
<feature type="domain" description="Transposase putative helix-turn-helix" evidence="1">
    <location>
        <begin position="1"/>
        <end position="28"/>
    </location>
</feature>
<evidence type="ECO:0000313" key="4">
    <source>
        <dbReference type="Proteomes" id="UP000482543"/>
    </source>
</evidence>
<comment type="caution">
    <text evidence="2">The sequence shown here is derived from an EMBL/GenBank/DDBJ whole genome shotgun (WGS) entry which is preliminary data.</text>
</comment>
<dbReference type="EMBL" id="SWRJ01000012">
    <property type="protein sequence ID" value="NFI23438.1"/>
    <property type="molecule type" value="Genomic_DNA"/>
</dbReference>
<dbReference type="AlphaFoldDB" id="A0AA44BRE2"/>
<protein>
    <recommendedName>
        <fullName evidence="1">Transposase putative helix-turn-helix domain-containing protein</fullName>
    </recommendedName>
</protein>
<dbReference type="InterPro" id="IPR021027">
    <property type="entry name" value="Transposase_put_HTH"/>
</dbReference>
<evidence type="ECO:0000313" key="2">
    <source>
        <dbReference type="EMBL" id="NFI23438.1"/>
    </source>
</evidence>
<name>A0AA44BRE2_CLOBO</name>
<proteinExistence type="predicted"/>
<dbReference type="Proteomes" id="UP000482543">
    <property type="component" value="Unassembled WGS sequence"/>
</dbReference>
<dbReference type="EMBL" id="SWRJ01000013">
    <property type="protein sequence ID" value="NFI23439.1"/>
    <property type="molecule type" value="Genomic_DNA"/>
</dbReference>
<sequence>MLKAYKYRLYPNEKQKQYFAKTFGCTRF</sequence>
<dbReference type="Pfam" id="PF12323">
    <property type="entry name" value="HTH_OrfB_IS605"/>
    <property type="match status" value="1"/>
</dbReference>
<organism evidence="2 4">
    <name type="scientific">Clostridium botulinum</name>
    <dbReference type="NCBI Taxonomy" id="1491"/>
    <lineage>
        <taxon>Bacteria</taxon>
        <taxon>Bacillati</taxon>
        <taxon>Bacillota</taxon>
        <taxon>Clostridia</taxon>
        <taxon>Eubacteriales</taxon>
        <taxon>Clostridiaceae</taxon>
        <taxon>Clostridium</taxon>
    </lineage>
</organism>
<feature type="non-terminal residue" evidence="2">
    <location>
        <position position="28"/>
    </location>
</feature>
<evidence type="ECO:0000259" key="1">
    <source>
        <dbReference type="Pfam" id="PF12323"/>
    </source>
</evidence>
<evidence type="ECO:0000313" key="3">
    <source>
        <dbReference type="EMBL" id="NFI23439.1"/>
    </source>
</evidence>